<dbReference type="AlphaFoldDB" id="A0A1Q8WP84"/>
<dbReference type="EMBL" id="MSKS01000021">
    <property type="protein sequence ID" value="OLO69621.1"/>
    <property type="molecule type" value="Genomic_DNA"/>
</dbReference>
<gene>
    <name evidence="1" type="ORF">BKH20_07115</name>
</gene>
<sequence>MGEFSATAPPMMSTARRLLGRTAGRTVSVRAKSLPDPAGKRSATTTVPLTVSFVRPAISPWAAFREARRALADGHTPQVRGDAEREPLSLAPCADCVDQA</sequence>
<organism evidence="1 2">
    <name type="scientific">Actinomyces oris</name>
    <dbReference type="NCBI Taxonomy" id="544580"/>
    <lineage>
        <taxon>Bacteria</taxon>
        <taxon>Bacillati</taxon>
        <taxon>Actinomycetota</taxon>
        <taxon>Actinomycetes</taxon>
        <taxon>Actinomycetales</taxon>
        <taxon>Actinomycetaceae</taxon>
        <taxon>Actinomyces</taxon>
    </lineage>
</organism>
<proteinExistence type="predicted"/>
<evidence type="ECO:0000313" key="2">
    <source>
        <dbReference type="Proteomes" id="UP000185963"/>
    </source>
</evidence>
<evidence type="ECO:0000313" key="1">
    <source>
        <dbReference type="EMBL" id="OLO69621.1"/>
    </source>
</evidence>
<reference evidence="1 2" key="1">
    <citation type="submission" date="2016-12" db="EMBL/GenBank/DDBJ databases">
        <title>Genomic comparison of strains in the 'Actinomyces naeslundii' group.</title>
        <authorList>
            <person name="Mughal S.R."/>
            <person name="Do T."/>
            <person name="Gilbert S.C."/>
            <person name="Witherden E.A."/>
            <person name="Didelot X."/>
            <person name="Beighton D."/>
        </authorList>
    </citation>
    <scope>NUCLEOTIDE SEQUENCE [LARGE SCALE GENOMIC DNA]</scope>
    <source>
        <strain evidence="1 2">WE8B-23</strain>
    </source>
</reference>
<name>A0A1Q8WP84_9ACTO</name>
<dbReference type="Proteomes" id="UP000185963">
    <property type="component" value="Unassembled WGS sequence"/>
</dbReference>
<comment type="caution">
    <text evidence="1">The sequence shown here is derived from an EMBL/GenBank/DDBJ whole genome shotgun (WGS) entry which is preliminary data.</text>
</comment>
<protein>
    <submittedName>
        <fullName evidence="1">Uncharacterized protein</fullName>
    </submittedName>
</protein>
<accession>A0A1Q8WP84</accession>